<dbReference type="PANTHER" id="PTHR35861:SF1">
    <property type="entry name" value="PHAGE TAIL SHEATH PROTEIN"/>
    <property type="match status" value="1"/>
</dbReference>
<dbReference type="InterPro" id="IPR020287">
    <property type="entry name" value="Tail_sheath_C"/>
</dbReference>
<dbReference type="InterPro" id="IPR054564">
    <property type="entry name" value="Gp18_domIII_N"/>
</dbReference>
<sequence>MAQDYHHGVRIVEINEGTRPIRTISTAIIGVVCTADDADEKTFPLNKPVLLTDISQAIGKAGKTGTLASTLKAISDQAKPITIVVRVEQGESEAETTTNIIGGTTDEGLKTGLQALLASQAQHGIKPRIIGVPGHDTLAVANEIAVICQKLRAFGYVSAYDCKNISEAVKYRDNFGQRELMVIFPDFTSWDSTTNSESTAYATARALGLRAKLDNDIGWHKTLSNITVNGVTSISKDIYWDLQDPATDAGLLNEKGVTTLIRRDGFRFWGSRTCSDDPLFTFESYTRTAQVLADTMAEGQMWAIDKPLTPSLARDIVETINAKLRSLVSQGYLLGGECWYDPTSNSKEELKDGKLTLDYDYTPVPPMENLMLRQRITDKYLMDFGNKIKG</sequence>
<feature type="domain" description="Tail sheath protein subtilisin-like" evidence="2">
    <location>
        <begin position="111"/>
        <end position="274"/>
    </location>
</feature>
<feature type="domain" description="Tail sheath protein Gp18-like" evidence="4">
    <location>
        <begin position="27"/>
        <end position="87"/>
    </location>
</feature>
<organism evidence="5 6">
    <name type="scientific">Proteus myxofaciens ATCC 19692</name>
    <dbReference type="NCBI Taxonomy" id="1354337"/>
    <lineage>
        <taxon>Bacteria</taxon>
        <taxon>Pseudomonadati</taxon>
        <taxon>Pseudomonadota</taxon>
        <taxon>Gammaproteobacteria</taxon>
        <taxon>Enterobacterales</taxon>
        <taxon>Morganellaceae</taxon>
        <taxon>Proteus</taxon>
    </lineage>
</organism>
<dbReference type="InterPro" id="IPR035089">
    <property type="entry name" value="Phage_sheath_subtilisin"/>
</dbReference>
<dbReference type="RefSeq" id="WP_066745327.1">
    <property type="nucleotide sequence ID" value="NZ_LXEN01000005.1"/>
</dbReference>
<keyword evidence="6" id="KW-1185">Reference proteome</keyword>
<evidence type="ECO:0000313" key="5">
    <source>
        <dbReference type="EMBL" id="OAT39134.1"/>
    </source>
</evidence>
<reference evidence="5 6" key="1">
    <citation type="submission" date="2016-04" db="EMBL/GenBank/DDBJ databases">
        <title>ATOL: Assembling a taxonomically balanced genome-scale reconstruction of the evolutionary history of the Enterobacteriaceae.</title>
        <authorList>
            <person name="Plunkett G.III."/>
            <person name="Neeno-Eckwall E.C."/>
            <person name="Glasner J.D."/>
            <person name="Perna N.T."/>
        </authorList>
    </citation>
    <scope>NUCLEOTIDE SEQUENCE [LARGE SCALE GENOMIC DNA]</scope>
    <source>
        <strain evidence="5 6">ATCC 19692</strain>
    </source>
</reference>
<gene>
    <name evidence="5" type="ORF">M983_0084</name>
</gene>
<comment type="caution">
    <text evidence="5">The sequence shown here is derived from an EMBL/GenBank/DDBJ whole genome shotgun (WGS) entry which is preliminary data.</text>
</comment>
<name>A0A198GQJ4_9GAMM</name>
<dbReference type="OrthoDB" id="9767864at2"/>
<protein>
    <submittedName>
        <fullName evidence="5">Phage tail sheath monomer</fullName>
    </submittedName>
</protein>
<evidence type="ECO:0000313" key="6">
    <source>
        <dbReference type="Proteomes" id="UP000094023"/>
    </source>
</evidence>
<evidence type="ECO:0000259" key="4">
    <source>
        <dbReference type="Pfam" id="PF22671"/>
    </source>
</evidence>
<comment type="similarity">
    <text evidence="1">Belongs to the myoviridae tail sheath protein family.</text>
</comment>
<dbReference type="Proteomes" id="UP000094023">
    <property type="component" value="Unassembled WGS sequence"/>
</dbReference>
<dbReference type="Pfam" id="PF17482">
    <property type="entry name" value="Phage_sheath_1C"/>
    <property type="match status" value="1"/>
</dbReference>
<accession>A0A198GQJ4</accession>
<evidence type="ECO:0000259" key="2">
    <source>
        <dbReference type="Pfam" id="PF04984"/>
    </source>
</evidence>
<dbReference type="AlphaFoldDB" id="A0A198GQJ4"/>
<dbReference type="Pfam" id="PF04984">
    <property type="entry name" value="Phage_sheath_1"/>
    <property type="match status" value="1"/>
</dbReference>
<evidence type="ECO:0000256" key="1">
    <source>
        <dbReference type="ARBA" id="ARBA00008005"/>
    </source>
</evidence>
<dbReference type="InterPro" id="IPR052042">
    <property type="entry name" value="Tail_sheath_structural"/>
</dbReference>
<proteinExistence type="inferred from homology"/>
<dbReference type="STRING" id="1354337.M983_0084"/>
<evidence type="ECO:0000259" key="3">
    <source>
        <dbReference type="Pfam" id="PF17482"/>
    </source>
</evidence>
<dbReference type="Pfam" id="PF22671">
    <property type="entry name" value="Gp18_domIII_N"/>
    <property type="match status" value="1"/>
</dbReference>
<dbReference type="EMBL" id="LXEN01000005">
    <property type="protein sequence ID" value="OAT39134.1"/>
    <property type="molecule type" value="Genomic_DNA"/>
</dbReference>
<dbReference type="PATRIC" id="fig|1354337.4.peg.88"/>
<dbReference type="PANTHER" id="PTHR35861">
    <property type="match status" value="1"/>
</dbReference>
<feature type="domain" description="Tail sheath protein C-terminal" evidence="3">
    <location>
        <begin position="275"/>
        <end position="377"/>
    </location>
</feature>